<protein>
    <submittedName>
        <fullName evidence="1">Uncharacterized protein</fullName>
    </submittedName>
</protein>
<accession>A0A0E9SGI3</accession>
<dbReference type="EMBL" id="GBXM01068176">
    <property type="protein sequence ID" value="JAH40401.1"/>
    <property type="molecule type" value="Transcribed_RNA"/>
</dbReference>
<sequence>MRSGIRVYSCGASPAVLLSATSMEITGVSWWFASSKPCACKWAF</sequence>
<dbReference type="AlphaFoldDB" id="A0A0E9SGI3"/>
<name>A0A0E9SGI3_ANGAN</name>
<proteinExistence type="predicted"/>
<reference evidence="1" key="2">
    <citation type="journal article" date="2015" name="Fish Shellfish Immunol.">
        <title>Early steps in the European eel (Anguilla anguilla)-Vibrio vulnificus interaction in the gills: Role of the RtxA13 toxin.</title>
        <authorList>
            <person name="Callol A."/>
            <person name="Pajuelo D."/>
            <person name="Ebbesson L."/>
            <person name="Teles M."/>
            <person name="MacKenzie S."/>
            <person name="Amaro C."/>
        </authorList>
    </citation>
    <scope>NUCLEOTIDE SEQUENCE</scope>
</reference>
<evidence type="ECO:0000313" key="1">
    <source>
        <dbReference type="EMBL" id="JAH40401.1"/>
    </source>
</evidence>
<organism evidence="1">
    <name type="scientific">Anguilla anguilla</name>
    <name type="common">European freshwater eel</name>
    <name type="synonym">Muraena anguilla</name>
    <dbReference type="NCBI Taxonomy" id="7936"/>
    <lineage>
        <taxon>Eukaryota</taxon>
        <taxon>Metazoa</taxon>
        <taxon>Chordata</taxon>
        <taxon>Craniata</taxon>
        <taxon>Vertebrata</taxon>
        <taxon>Euteleostomi</taxon>
        <taxon>Actinopterygii</taxon>
        <taxon>Neopterygii</taxon>
        <taxon>Teleostei</taxon>
        <taxon>Anguilliformes</taxon>
        <taxon>Anguillidae</taxon>
        <taxon>Anguilla</taxon>
    </lineage>
</organism>
<reference evidence="1" key="1">
    <citation type="submission" date="2014-11" db="EMBL/GenBank/DDBJ databases">
        <authorList>
            <person name="Amaro Gonzalez C."/>
        </authorList>
    </citation>
    <scope>NUCLEOTIDE SEQUENCE</scope>
</reference>